<dbReference type="GO" id="GO:0003713">
    <property type="term" value="F:transcription coactivator activity"/>
    <property type="evidence" value="ECO:0007669"/>
    <property type="project" value="TreeGrafter"/>
</dbReference>
<dbReference type="InterPro" id="IPR036388">
    <property type="entry name" value="WH-like_DNA-bd_sf"/>
</dbReference>
<dbReference type="InterPro" id="IPR007526">
    <property type="entry name" value="SWIRM"/>
</dbReference>
<sequence length="368" mass="41502">MNDKSQPSTAFASSTTYSSTFINPIVSNINRNTNMERNNPMDIKNTLMSPPEPIPQDSFSQSPSNAKTNAYSMSKGKFQHPLSPPVSPASRNGLPDDLSTITVRDPILFPNSQQSASSSQPPLFPDDDVQRVVEEHILARGPLRSAPLKEEYELVYGIKSQTMKLFDKDPKRWRQRERILLSEEDAARKLFQRRYAPIAPASGKPYKPKPSGPRNSGGVTKPVRQQKPKPVRERGMTPDGPRKAKSDDEDFNALQDLCPPLTSLPAKHNSLKIDWKGPPKDLSHDPHVGLLHPDEVQLASTLRLTCAMYLTSKRRIFLRKLETIRIGKEFRKTDAQQACKIDVNKASKLWSAFQKVGWLENAWVEQWL</sequence>
<feature type="compositionally biased region" description="Polar residues" evidence="1">
    <location>
        <begin position="57"/>
        <end position="72"/>
    </location>
</feature>
<dbReference type="Gene3D" id="1.10.10.10">
    <property type="entry name" value="Winged helix-like DNA-binding domain superfamily/Winged helix DNA-binding domain"/>
    <property type="match status" value="1"/>
</dbReference>
<dbReference type="FunFam" id="1.10.10.10:FF:000087">
    <property type="entry name" value="Transcriptional adapter 2"/>
    <property type="match status" value="1"/>
</dbReference>
<evidence type="ECO:0000313" key="4">
    <source>
        <dbReference type="Proteomes" id="UP000431533"/>
    </source>
</evidence>
<dbReference type="RefSeq" id="XP_031001088.1">
    <property type="nucleotide sequence ID" value="XM_031154093.1"/>
</dbReference>
<feature type="compositionally biased region" description="Basic and acidic residues" evidence="1">
    <location>
        <begin position="230"/>
        <end position="246"/>
    </location>
</feature>
<dbReference type="GO" id="GO:0006357">
    <property type="term" value="P:regulation of transcription by RNA polymerase II"/>
    <property type="evidence" value="ECO:0007669"/>
    <property type="project" value="TreeGrafter"/>
</dbReference>
<evidence type="ECO:0000313" key="3">
    <source>
        <dbReference type="EMBL" id="TVY22300.1"/>
    </source>
</evidence>
<dbReference type="PANTHER" id="PTHR12374:SF21">
    <property type="entry name" value="SWIRM DOMAIN-CONTAINING PROTEIN FUN19-RELATED"/>
    <property type="match status" value="1"/>
</dbReference>
<accession>A0A8H8TVI9</accession>
<dbReference type="GO" id="GO:0070210">
    <property type="term" value="C:Rpd3L-Expanded complex"/>
    <property type="evidence" value="ECO:0007669"/>
    <property type="project" value="TreeGrafter"/>
</dbReference>
<dbReference type="PANTHER" id="PTHR12374">
    <property type="entry name" value="TRANSCRIPTIONAL ADAPTOR 2 ADA2 -RELATED"/>
    <property type="match status" value="1"/>
</dbReference>
<dbReference type="GeneID" id="41989387"/>
<keyword evidence="4" id="KW-1185">Reference proteome</keyword>
<reference evidence="3 4" key="1">
    <citation type="submission" date="2018-05" db="EMBL/GenBank/DDBJ databases">
        <title>Genome sequencing and assembly of the regulated plant pathogen Lachnellula willkommii and related sister species for the development of diagnostic species identification markers.</title>
        <authorList>
            <person name="Giroux E."/>
            <person name="Bilodeau G."/>
        </authorList>
    </citation>
    <scope>NUCLEOTIDE SEQUENCE [LARGE SCALE GENOMIC DNA]</scope>
    <source>
        <strain evidence="3 4">CBS 185.66</strain>
    </source>
</reference>
<feature type="region of interest" description="Disordered" evidence="1">
    <location>
        <begin position="31"/>
        <end position="98"/>
    </location>
</feature>
<dbReference type="Pfam" id="PF04433">
    <property type="entry name" value="SWIRM"/>
    <property type="match status" value="1"/>
</dbReference>
<dbReference type="EMBL" id="QGMH01000292">
    <property type="protein sequence ID" value="TVY22300.1"/>
    <property type="molecule type" value="Genomic_DNA"/>
</dbReference>
<dbReference type="AlphaFoldDB" id="A0A8H8TVI9"/>
<evidence type="ECO:0000259" key="2">
    <source>
        <dbReference type="Pfam" id="PF04433"/>
    </source>
</evidence>
<gene>
    <name evidence="3" type="primary">YOR338W</name>
    <name evidence="3" type="ORF">LHYA1_G009189</name>
</gene>
<organism evidence="3 4">
    <name type="scientific">Lachnellula hyalina</name>
    <dbReference type="NCBI Taxonomy" id="1316788"/>
    <lineage>
        <taxon>Eukaryota</taxon>
        <taxon>Fungi</taxon>
        <taxon>Dikarya</taxon>
        <taxon>Ascomycota</taxon>
        <taxon>Pezizomycotina</taxon>
        <taxon>Leotiomycetes</taxon>
        <taxon>Helotiales</taxon>
        <taxon>Lachnaceae</taxon>
        <taxon>Lachnellula</taxon>
    </lineage>
</organism>
<feature type="domain" description="SWIRM" evidence="2">
    <location>
        <begin position="289"/>
        <end position="359"/>
    </location>
</feature>
<dbReference type="GO" id="GO:0006338">
    <property type="term" value="P:chromatin remodeling"/>
    <property type="evidence" value="ECO:0007669"/>
    <property type="project" value="TreeGrafter"/>
</dbReference>
<evidence type="ECO:0000256" key="1">
    <source>
        <dbReference type="SAM" id="MobiDB-lite"/>
    </source>
</evidence>
<dbReference type="OrthoDB" id="5598695at2759"/>
<name>A0A8H8TVI9_9HELO</name>
<feature type="region of interest" description="Disordered" evidence="1">
    <location>
        <begin position="195"/>
        <end position="247"/>
    </location>
</feature>
<proteinExistence type="predicted"/>
<dbReference type="InterPro" id="IPR009057">
    <property type="entry name" value="Homeodomain-like_sf"/>
</dbReference>
<dbReference type="Proteomes" id="UP000431533">
    <property type="component" value="Unassembled WGS sequence"/>
</dbReference>
<dbReference type="SUPFAM" id="SSF46689">
    <property type="entry name" value="Homeodomain-like"/>
    <property type="match status" value="1"/>
</dbReference>
<comment type="caution">
    <text evidence="3">The sequence shown here is derived from an EMBL/GenBank/DDBJ whole genome shotgun (WGS) entry which is preliminary data.</text>
</comment>
<dbReference type="GO" id="GO:0003682">
    <property type="term" value="F:chromatin binding"/>
    <property type="evidence" value="ECO:0007669"/>
    <property type="project" value="TreeGrafter"/>
</dbReference>
<protein>
    <submittedName>
        <fullName evidence="3">SWIRM domain-containing protein</fullName>
    </submittedName>
</protein>